<dbReference type="Pfam" id="PF00358">
    <property type="entry name" value="PTS_EIIA_1"/>
    <property type="match status" value="1"/>
</dbReference>
<dbReference type="InterPro" id="IPR018113">
    <property type="entry name" value="PTrfase_EIIB_Cys"/>
</dbReference>
<feature type="transmembrane region" description="Helical" evidence="12">
    <location>
        <begin position="205"/>
        <end position="228"/>
    </location>
</feature>
<feature type="transmembrane region" description="Helical" evidence="12">
    <location>
        <begin position="320"/>
        <end position="344"/>
    </location>
</feature>
<evidence type="ECO:0000256" key="1">
    <source>
        <dbReference type="ARBA" id="ARBA00004651"/>
    </source>
</evidence>
<evidence type="ECO:0000256" key="5">
    <source>
        <dbReference type="ARBA" id="ARBA00022679"/>
    </source>
</evidence>
<feature type="active site" description="Phosphocysteine intermediate; for EIIB activity" evidence="11">
    <location>
        <position position="26"/>
    </location>
</feature>
<evidence type="ECO:0000256" key="7">
    <source>
        <dbReference type="ARBA" id="ARBA00022692"/>
    </source>
</evidence>
<sequence>MTNKELARRIIEKMGGKNNITQSWHCITRLRFNVRDKNAVNLTEIKELEGVIGAQYQGGQFQIIIGNEVVNVFNEVSKILGLNPEAGAEQGAKGNPIERVFDVISGVFTPILPAIIGSGLLKGFMAILLATSLLSDQSATYLILNGISDAAFKFLPFLVAFSAAKKFQTSASVAVALAGVLMYPWQELINNPEITNLSFLGFMNVPVGNSYASSVLPIILGVWLLSFVERLAKKVVPNSLTIVFVPLICLVITAPLLLTFIAPLGTMIGTYLERFFTMLFDVAGPFAGALLGGLMPLIVITGMHYAFFPGSFASFEKFGYDVMLLPMSLVSNMAQAGATLSVFFKTKDSKMKQVAFSAFVPAMFGITEPAIYGVTMKLKKPFYASLIGGAVGGAIFGAFTVKALSFTVPGVLALPTYLDEASNNFIFALVGVFASFAVSFIVTWILKFEETETAEQAPATEVIARSGGPTHIVAPITGEVKQLADCPDATFAGEMVGKGVGIIPSEGKVVAPFDGVVTLTTETNHAIGVTSNDGVELLIHIGIDTVNLKGEGFSREVNEGDVVKLGDTLLQFDIERIQAAGLSVYSPVVVTNTADFLDLVSAVTTGKVSSGKDDLIIGIN</sequence>
<dbReference type="CDD" id="cd00212">
    <property type="entry name" value="PTS_IIB_glc"/>
    <property type="match status" value="1"/>
</dbReference>
<dbReference type="PROSITE" id="PS51098">
    <property type="entry name" value="PTS_EIIB_TYPE_1"/>
    <property type="match status" value="1"/>
</dbReference>
<dbReference type="InterPro" id="IPR036878">
    <property type="entry name" value="Glu_permease_IIB"/>
</dbReference>
<evidence type="ECO:0000313" key="16">
    <source>
        <dbReference type="EMBL" id="MEO1771616.1"/>
    </source>
</evidence>
<proteinExistence type="predicted"/>
<evidence type="ECO:0000256" key="11">
    <source>
        <dbReference type="PROSITE-ProRule" id="PRU00421"/>
    </source>
</evidence>
<evidence type="ECO:0000259" key="15">
    <source>
        <dbReference type="PROSITE" id="PS51103"/>
    </source>
</evidence>
<keyword evidence="7 12" id="KW-0812">Transmembrane</keyword>
<dbReference type="InterPro" id="IPR001127">
    <property type="entry name" value="PTS_EIIA_1_perm"/>
</dbReference>
<evidence type="ECO:0000259" key="13">
    <source>
        <dbReference type="PROSITE" id="PS51093"/>
    </source>
</evidence>
<dbReference type="Gene3D" id="2.70.70.10">
    <property type="entry name" value="Glucose Permease (Domain IIA)"/>
    <property type="match status" value="1"/>
</dbReference>
<evidence type="ECO:0000259" key="14">
    <source>
        <dbReference type="PROSITE" id="PS51098"/>
    </source>
</evidence>
<name>A0ABV0ESK6_9ENTE</name>
<feature type="transmembrane region" description="Helical" evidence="12">
    <location>
        <begin position="100"/>
        <end position="121"/>
    </location>
</feature>
<feature type="transmembrane region" description="Helical" evidence="12">
    <location>
        <begin position="240"/>
        <end position="262"/>
    </location>
</feature>
<evidence type="ECO:0000256" key="12">
    <source>
        <dbReference type="SAM" id="Phobius"/>
    </source>
</evidence>
<dbReference type="PANTHER" id="PTHR30175:SF1">
    <property type="entry name" value="PTS SYSTEM ARBUTIN-, CELLOBIOSE-, AND SALICIN-SPECIFIC EIIBC COMPONENT-RELATED"/>
    <property type="match status" value="1"/>
</dbReference>
<feature type="transmembrane region" description="Helical" evidence="12">
    <location>
        <begin position="141"/>
        <end position="160"/>
    </location>
</feature>
<dbReference type="SUPFAM" id="SSF55604">
    <property type="entry name" value="Glucose permease domain IIB"/>
    <property type="match status" value="1"/>
</dbReference>
<evidence type="ECO:0000256" key="9">
    <source>
        <dbReference type="ARBA" id="ARBA00022989"/>
    </source>
</evidence>
<evidence type="ECO:0000256" key="2">
    <source>
        <dbReference type="ARBA" id="ARBA00022448"/>
    </source>
</evidence>
<dbReference type="Pfam" id="PF02378">
    <property type="entry name" value="PTS_EIIC"/>
    <property type="match status" value="1"/>
</dbReference>
<dbReference type="NCBIfam" id="TIGR00830">
    <property type="entry name" value="PTBA"/>
    <property type="match status" value="1"/>
</dbReference>
<dbReference type="Gene3D" id="3.30.1360.60">
    <property type="entry name" value="Glucose permease domain IIB"/>
    <property type="match status" value="1"/>
</dbReference>
<dbReference type="InterPro" id="IPR011297">
    <property type="entry name" value="PTS_IIABC_b_glu"/>
</dbReference>
<dbReference type="PROSITE" id="PS51103">
    <property type="entry name" value="PTS_EIIC_TYPE_1"/>
    <property type="match status" value="1"/>
</dbReference>
<comment type="caution">
    <text evidence="16">The sequence shown here is derived from an EMBL/GenBank/DDBJ whole genome shotgun (WGS) entry which is preliminary data.</text>
</comment>
<reference evidence="16 17" key="1">
    <citation type="submission" date="2021-03" db="EMBL/GenBank/DDBJ databases">
        <authorList>
            <person name="Gilmore M.S."/>
            <person name="Schwartzman J."/>
            <person name="Van Tyne D."/>
            <person name="Martin M."/>
            <person name="Earl A.M."/>
            <person name="Manson A.L."/>
            <person name="Straub T."/>
            <person name="Salamzade R."/>
            <person name="Saavedra J."/>
            <person name="Lebreton F."/>
            <person name="Prichula J."/>
            <person name="Schaufler K."/>
            <person name="Gaca A."/>
            <person name="Sgardioli B."/>
            <person name="Wagenaar J."/>
            <person name="Strong T."/>
        </authorList>
    </citation>
    <scope>NUCLEOTIDE SEQUENCE [LARGE SCALE GENOMIC DNA]</scope>
    <source>
        <strain evidence="16 17">665A</strain>
    </source>
</reference>
<organism evidence="16 17">
    <name type="scientific">Candidatus Enterococcus ferrettii</name>
    <dbReference type="NCBI Taxonomy" id="2815324"/>
    <lineage>
        <taxon>Bacteria</taxon>
        <taxon>Bacillati</taxon>
        <taxon>Bacillota</taxon>
        <taxon>Bacilli</taxon>
        <taxon>Lactobacillales</taxon>
        <taxon>Enterococcaceae</taxon>
        <taxon>Enterococcus</taxon>
    </lineage>
</organism>
<gene>
    <name evidence="16" type="ORF">JZO67_003597</name>
</gene>
<feature type="transmembrane region" description="Helical" evidence="12">
    <location>
        <begin position="282"/>
        <end position="308"/>
    </location>
</feature>
<protein>
    <submittedName>
        <fullName evidence="16">PTS system, beta-glucoside-specific IIA component</fullName>
    </submittedName>
</protein>
<keyword evidence="17" id="KW-1185">Reference proteome</keyword>
<dbReference type="InterPro" id="IPR011055">
    <property type="entry name" value="Dup_hybrid_motif"/>
</dbReference>
<evidence type="ECO:0000256" key="3">
    <source>
        <dbReference type="ARBA" id="ARBA00022475"/>
    </source>
</evidence>
<dbReference type="InterPro" id="IPR013013">
    <property type="entry name" value="PTS_EIIC_1"/>
</dbReference>
<dbReference type="InterPro" id="IPR050558">
    <property type="entry name" value="PTS_Sugar-Specific_Components"/>
</dbReference>
<dbReference type="PROSITE" id="PS01035">
    <property type="entry name" value="PTS_EIIB_TYPE_1_CYS"/>
    <property type="match status" value="1"/>
</dbReference>
<dbReference type="InterPro" id="IPR001996">
    <property type="entry name" value="PTS_IIB_1"/>
</dbReference>
<evidence type="ECO:0000256" key="10">
    <source>
        <dbReference type="ARBA" id="ARBA00023136"/>
    </source>
</evidence>
<feature type="transmembrane region" description="Helical" evidence="12">
    <location>
        <begin position="425"/>
        <end position="446"/>
    </location>
</feature>
<evidence type="ECO:0000256" key="8">
    <source>
        <dbReference type="ARBA" id="ARBA00022777"/>
    </source>
</evidence>
<keyword evidence="6" id="KW-0598">Phosphotransferase system</keyword>
<keyword evidence="10 12" id="KW-0472">Membrane</keyword>
<feature type="transmembrane region" description="Helical" evidence="12">
    <location>
        <begin position="382"/>
        <end position="405"/>
    </location>
</feature>
<dbReference type="RefSeq" id="WP_207704663.1">
    <property type="nucleotide sequence ID" value="NZ_JAFREL020000003.1"/>
</dbReference>
<dbReference type="InterPro" id="IPR003352">
    <property type="entry name" value="PTS_EIIC"/>
</dbReference>
<keyword evidence="3" id="KW-1003">Cell membrane</keyword>
<keyword evidence="2" id="KW-0813">Transport</keyword>
<dbReference type="Pfam" id="PF00367">
    <property type="entry name" value="PTS_EIIB"/>
    <property type="match status" value="1"/>
</dbReference>
<dbReference type="SUPFAM" id="SSF51261">
    <property type="entry name" value="Duplicated hybrid motif"/>
    <property type="match status" value="1"/>
</dbReference>
<feature type="domain" description="PTS EIIC type-1" evidence="15">
    <location>
        <begin position="102"/>
        <end position="458"/>
    </location>
</feature>
<keyword evidence="5" id="KW-0808">Transferase</keyword>
<keyword evidence="4" id="KW-0762">Sugar transport</keyword>
<feature type="domain" description="PTS EIIA type-1" evidence="13">
    <location>
        <begin position="488"/>
        <end position="592"/>
    </location>
</feature>
<reference evidence="16 17" key="2">
    <citation type="submission" date="2024-02" db="EMBL/GenBank/DDBJ databases">
        <title>The Genome Sequence of Enterococcus sp. DIV0159.</title>
        <authorList>
            <person name="Earl A."/>
            <person name="Manson A."/>
            <person name="Gilmore M."/>
            <person name="Sanders J."/>
            <person name="Shea T."/>
            <person name="Howe W."/>
            <person name="Livny J."/>
            <person name="Cuomo C."/>
            <person name="Neafsey D."/>
            <person name="Birren B."/>
        </authorList>
    </citation>
    <scope>NUCLEOTIDE SEQUENCE [LARGE SCALE GENOMIC DNA]</scope>
    <source>
        <strain evidence="16 17">665A</strain>
    </source>
</reference>
<dbReference type="Proteomes" id="UP000664357">
    <property type="component" value="Unassembled WGS sequence"/>
</dbReference>
<accession>A0ABV0ESK6</accession>
<evidence type="ECO:0000256" key="4">
    <source>
        <dbReference type="ARBA" id="ARBA00022597"/>
    </source>
</evidence>
<dbReference type="PANTHER" id="PTHR30175">
    <property type="entry name" value="PHOSPHOTRANSFERASE SYSTEM TRANSPORT PROTEIN"/>
    <property type="match status" value="1"/>
</dbReference>
<evidence type="ECO:0000256" key="6">
    <source>
        <dbReference type="ARBA" id="ARBA00022683"/>
    </source>
</evidence>
<evidence type="ECO:0000313" key="17">
    <source>
        <dbReference type="Proteomes" id="UP000664357"/>
    </source>
</evidence>
<comment type="subcellular location">
    <subcellularLocation>
        <location evidence="1">Cell membrane</location>
        <topology evidence="1">Multi-pass membrane protein</topology>
    </subcellularLocation>
</comment>
<feature type="domain" description="PTS EIIB type-1" evidence="14">
    <location>
        <begin position="4"/>
        <end position="86"/>
    </location>
</feature>
<dbReference type="PROSITE" id="PS51093">
    <property type="entry name" value="PTS_EIIA_TYPE_1"/>
    <property type="match status" value="1"/>
</dbReference>
<dbReference type="PROSITE" id="PS00371">
    <property type="entry name" value="PTS_EIIA_TYPE_1_HIS"/>
    <property type="match status" value="1"/>
</dbReference>
<keyword evidence="9 12" id="KW-1133">Transmembrane helix</keyword>
<keyword evidence="8" id="KW-0418">Kinase</keyword>
<dbReference type="EMBL" id="JAFREL020000003">
    <property type="protein sequence ID" value="MEO1771616.1"/>
    <property type="molecule type" value="Genomic_DNA"/>
</dbReference>
<dbReference type="NCBIfam" id="TIGR01995">
    <property type="entry name" value="PTS-II-ABC-beta"/>
    <property type="match status" value="1"/>
</dbReference>